<dbReference type="CDD" id="cd00796">
    <property type="entry name" value="INT_Rci_Hp1_C"/>
    <property type="match status" value="1"/>
</dbReference>
<evidence type="ECO:0000313" key="8">
    <source>
        <dbReference type="Proteomes" id="UP000019438"/>
    </source>
</evidence>
<sequence length="347" mass="40340">MARKRSNQPRLFLRNRVWCIEFYQDGQRHRYSTGQTDEQAAKRFLADHEDRKLAFGITITLSEALDRYQRSRENKIMDMRRLLEVSASLKKYLGHFRIDQINQARWDDYAHNRKTRPPRRGDPSKHIPRPVAPGTLRREFNVLKAALRRAWKDDLLKKTPALETPVAHAVRDRYLTKQEARRLMDVCETPHVRVFLALAMYTGARKSSILALTWDRVDFLHSTVDFQEPGRPLTKKRRAIVPINSQLQAVLKEAHASRTCDHVVSYYGRAIPYGLRWSFRKVCERAELGWVPTPHYIKHSVVSWLAMAGVPVDAAADLVATDATTLKRVYRKFDPNYLRTVADALEL</sequence>
<dbReference type="SUPFAM" id="SSF56349">
    <property type="entry name" value="DNA breaking-rejoining enzymes"/>
    <property type="match status" value="1"/>
</dbReference>
<dbReference type="PROSITE" id="PS51898">
    <property type="entry name" value="TYR_RECOMBINASE"/>
    <property type="match status" value="1"/>
</dbReference>
<dbReference type="InterPro" id="IPR010998">
    <property type="entry name" value="Integrase_recombinase_N"/>
</dbReference>
<dbReference type="InterPro" id="IPR002104">
    <property type="entry name" value="Integrase_catalytic"/>
</dbReference>
<comment type="similarity">
    <text evidence="1">Belongs to the 'phage' integrase family.</text>
</comment>
<dbReference type="InterPro" id="IPR013762">
    <property type="entry name" value="Integrase-like_cat_sf"/>
</dbReference>
<dbReference type="Pfam" id="PF00589">
    <property type="entry name" value="Phage_integrase"/>
    <property type="match status" value="1"/>
</dbReference>
<keyword evidence="2" id="KW-0229">DNA integration</keyword>
<evidence type="ECO:0000256" key="4">
    <source>
        <dbReference type="ARBA" id="ARBA00023172"/>
    </source>
</evidence>
<evidence type="ECO:0000256" key="5">
    <source>
        <dbReference type="SAM" id="MobiDB-lite"/>
    </source>
</evidence>
<dbReference type="Gene3D" id="1.10.443.10">
    <property type="entry name" value="Intergrase catalytic core"/>
    <property type="match status" value="1"/>
</dbReference>
<evidence type="ECO:0000256" key="1">
    <source>
        <dbReference type="ARBA" id="ARBA00008857"/>
    </source>
</evidence>
<evidence type="ECO:0000259" key="6">
    <source>
        <dbReference type="PROSITE" id="PS51898"/>
    </source>
</evidence>
<reference evidence="8" key="1">
    <citation type="submission" date="2012-06" db="EMBL/GenBank/DDBJ databases">
        <title>Genome analysis of multiple Granulibacter bethesdensis isolates demonstrates substantial genome diversity.</title>
        <authorList>
            <person name="Greenberg D.E."/>
            <person name="Porcella S.F."/>
            <person name="Zarember K."/>
            <person name="Zelazny A.M."/>
            <person name="Bruno D."/>
            <person name="Martens C."/>
            <person name="Barbian K.D."/>
            <person name="Jaske E."/>
            <person name="Holland S.M."/>
        </authorList>
    </citation>
    <scope>NUCLEOTIDE SEQUENCE [LARGE SCALE GENOMIC DNA]</scope>
    <source>
        <strain evidence="8">CGDNIH3</strain>
    </source>
</reference>
<proteinExistence type="inferred from homology"/>
<feature type="region of interest" description="Disordered" evidence="5">
    <location>
        <begin position="109"/>
        <end position="132"/>
    </location>
</feature>
<name>A0AAN0RED8_9PROT</name>
<dbReference type="Proteomes" id="UP000019438">
    <property type="component" value="Chromosome"/>
</dbReference>
<evidence type="ECO:0000256" key="3">
    <source>
        <dbReference type="ARBA" id="ARBA00023125"/>
    </source>
</evidence>
<accession>A0AAN0RED8</accession>
<dbReference type="KEGG" id="gbc:GbCGDNIH3_7081"/>
<keyword evidence="3" id="KW-0238">DNA-binding</keyword>
<dbReference type="Gene3D" id="1.10.150.130">
    <property type="match status" value="1"/>
</dbReference>
<organism evidence="7 8">
    <name type="scientific">Granulibacter bethesdensis</name>
    <dbReference type="NCBI Taxonomy" id="364410"/>
    <lineage>
        <taxon>Bacteria</taxon>
        <taxon>Pseudomonadati</taxon>
        <taxon>Pseudomonadota</taxon>
        <taxon>Alphaproteobacteria</taxon>
        <taxon>Acetobacterales</taxon>
        <taxon>Acetobacteraceae</taxon>
        <taxon>Granulibacter</taxon>
    </lineage>
</organism>
<dbReference type="GO" id="GO:0015074">
    <property type="term" value="P:DNA integration"/>
    <property type="evidence" value="ECO:0007669"/>
    <property type="project" value="UniProtKB-KW"/>
</dbReference>
<dbReference type="RefSeq" id="WP_081371630.1">
    <property type="nucleotide sequence ID" value="NZ_CP003181.2"/>
</dbReference>
<dbReference type="InterPro" id="IPR011010">
    <property type="entry name" value="DNA_brk_join_enz"/>
</dbReference>
<dbReference type="GO" id="GO:0003677">
    <property type="term" value="F:DNA binding"/>
    <property type="evidence" value="ECO:0007669"/>
    <property type="project" value="UniProtKB-KW"/>
</dbReference>
<dbReference type="EMBL" id="CP003181">
    <property type="protein sequence ID" value="AHJ63227.1"/>
    <property type="molecule type" value="Genomic_DNA"/>
</dbReference>
<evidence type="ECO:0000256" key="2">
    <source>
        <dbReference type="ARBA" id="ARBA00022908"/>
    </source>
</evidence>
<keyword evidence="4" id="KW-0233">DNA recombination</keyword>
<dbReference type="PANTHER" id="PTHR30349:SF64">
    <property type="entry name" value="PROPHAGE INTEGRASE INTD-RELATED"/>
    <property type="match status" value="1"/>
</dbReference>
<feature type="domain" description="Tyr recombinase" evidence="6">
    <location>
        <begin position="170"/>
        <end position="343"/>
    </location>
</feature>
<evidence type="ECO:0000313" key="7">
    <source>
        <dbReference type="EMBL" id="AHJ63227.1"/>
    </source>
</evidence>
<dbReference type="AlphaFoldDB" id="A0AAN0RED8"/>
<protein>
    <submittedName>
        <fullName evidence="7">Integrase/recombinase (XerC/CodV family)</fullName>
    </submittedName>
</protein>
<dbReference type="InterPro" id="IPR050090">
    <property type="entry name" value="Tyrosine_recombinase_XerCD"/>
</dbReference>
<dbReference type="PANTHER" id="PTHR30349">
    <property type="entry name" value="PHAGE INTEGRASE-RELATED"/>
    <property type="match status" value="1"/>
</dbReference>
<dbReference type="GO" id="GO:0006310">
    <property type="term" value="P:DNA recombination"/>
    <property type="evidence" value="ECO:0007669"/>
    <property type="project" value="UniProtKB-KW"/>
</dbReference>
<gene>
    <name evidence="7" type="ORF">GbCGDNIH3_7081</name>
</gene>